<accession>A0A433DGB8</accession>
<evidence type="ECO:0000256" key="3">
    <source>
        <dbReference type="ARBA" id="ARBA00022729"/>
    </source>
</evidence>
<evidence type="ECO:0000256" key="9">
    <source>
        <dbReference type="PIRSR" id="PIRSR601461-2"/>
    </source>
</evidence>
<dbReference type="Gene3D" id="2.40.70.10">
    <property type="entry name" value="Acid Proteases"/>
    <property type="match status" value="2"/>
</dbReference>
<keyword evidence="13" id="KW-1185">Reference proteome</keyword>
<evidence type="ECO:0000313" key="13">
    <source>
        <dbReference type="Proteomes" id="UP000268093"/>
    </source>
</evidence>
<dbReference type="InterPro" id="IPR001461">
    <property type="entry name" value="Aspartic_peptidase_A1"/>
</dbReference>
<dbReference type="PROSITE" id="PS00141">
    <property type="entry name" value="ASP_PROTEASE"/>
    <property type="match status" value="2"/>
</dbReference>
<evidence type="ECO:0000256" key="1">
    <source>
        <dbReference type="ARBA" id="ARBA00007447"/>
    </source>
</evidence>
<dbReference type="PANTHER" id="PTHR47966">
    <property type="entry name" value="BETA-SITE APP-CLEAVING ENZYME, ISOFORM A-RELATED"/>
    <property type="match status" value="1"/>
</dbReference>
<evidence type="ECO:0000256" key="7">
    <source>
        <dbReference type="ARBA" id="ARBA00023157"/>
    </source>
</evidence>
<keyword evidence="6" id="KW-0865">Zymogen</keyword>
<evidence type="ECO:0000313" key="12">
    <source>
        <dbReference type="EMBL" id="RUP49892.1"/>
    </source>
</evidence>
<dbReference type="EMBL" id="RBNI01001875">
    <property type="protein sequence ID" value="RUP49892.1"/>
    <property type="molecule type" value="Genomic_DNA"/>
</dbReference>
<name>A0A433DGB8_9FUNG</name>
<keyword evidence="4 10" id="KW-0064">Aspartyl protease</keyword>
<organism evidence="12 13">
    <name type="scientific">Jimgerdemannia flammicorona</name>
    <dbReference type="NCBI Taxonomy" id="994334"/>
    <lineage>
        <taxon>Eukaryota</taxon>
        <taxon>Fungi</taxon>
        <taxon>Fungi incertae sedis</taxon>
        <taxon>Mucoromycota</taxon>
        <taxon>Mucoromycotina</taxon>
        <taxon>Endogonomycetes</taxon>
        <taxon>Endogonales</taxon>
        <taxon>Endogonaceae</taxon>
        <taxon>Jimgerdemannia</taxon>
    </lineage>
</organism>
<evidence type="ECO:0000256" key="5">
    <source>
        <dbReference type="ARBA" id="ARBA00022801"/>
    </source>
</evidence>
<dbReference type="InterPro" id="IPR033121">
    <property type="entry name" value="PEPTIDASE_A1"/>
</dbReference>
<dbReference type="Proteomes" id="UP000268093">
    <property type="component" value="Unassembled WGS sequence"/>
</dbReference>
<dbReference type="FunFam" id="2.40.70.10:FF:000008">
    <property type="entry name" value="Cathepsin D"/>
    <property type="match status" value="1"/>
</dbReference>
<keyword evidence="2 10" id="KW-0645">Protease</keyword>
<evidence type="ECO:0000256" key="8">
    <source>
        <dbReference type="PIRSR" id="PIRSR601461-1"/>
    </source>
</evidence>
<feature type="disulfide bond" evidence="9">
    <location>
        <begin position="154"/>
        <end position="158"/>
    </location>
</feature>
<feature type="domain" description="Peptidase A1" evidence="11">
    <location>
        <begin position="123"/>
        <end position="427"/>
    </location>
</feature>
<sequence length="432" mass="45393">SSEASTIPTKKTPKHTIPISIPIPIYPYSYLLHPFLSIMKIISCIQAALVVASFSSTHATPVSDPKGSGFSILVHSNPQFAPSAKRQVAKTWNKFNKHATGSRIGNVDVSTIPLIDDGPDTEYYASITVGTPGKTFKMDFDTGSSDCWIPAIDCGSTCKGKASYDPTKSSTYKKDGRPWSIQFNDGSISSGILASDTISLGTLVIKDQTIDLAKKLSGTFGGIAADGILGLGFDSNTAVQGIKTPVDNMIARGLITDPVFGVFLGKASRGGGGEYVFGGYNKNKVGGTLTTIPIDNSQGLWGITIDGLSAGGKSVGKFNGILDTGTTLLLLTNKVASALAAILGATDNKDGTYTVPCDANKLADLVFSIGSAKFKVPKEDLVFQKDSKGVCMAGFGYGNLPFAILGDMFLKNNYVVFNQKVPQVQMAPLAGL</sequence>
<keyword evidence="3" id="KW-0732">Signal</keyword>
<keyword evidence="7 9" id="KW-1015">Disulfide bond</keyword>
<feature type="active site" evidence="8">
    <location>
        <position position="141"/>
    </location>
</feature>
<dbReference type="OrthoDB" id="15189at2759"/>
<dbReference type="PROSITE" id="PS51767">
    <property type="entry name" value="PEPTIDASE_A1"/>
    <property type="match status" value="1"/>
</dbReference>
<evidence type="ECO:0000256" key="6">
    <source>
        <dbReference type="ARBA" id="ARBA00023145"/>
    </source>
</evidence>
<evidence type="ECO:0000256" key="2">
    <source>
        <dbReference type="ARBA" id="ARBA00022670"/>
    </source>
</evidence>
<feature type="non-terminal residue" evidence="12">
    <location>
        <position position="1"/>
    </location>
</feature>
<dbReference type="Pfam" id="PF00026">
    <property type="entry name" value="Asp"/>
    <property type="match status" value="1"/>
</dbReference>
<dbReference type="SUPFAM" id="SSF50630">
    <property type="entry name" value="Acid proteases"/>
    <property type="match status" value="1"/>
</dbReference>
<proteinExistence type="inferred from homology"/>
<evidence type="ECO:0000259" key="11">
    <source>
        <dbReference type="PROSITE" id="PS51767"/>
    </source>
</evidence>
<dbReference type="InterPro" id="IPR001969">
    <property type="entry name" value="Aspartic_peptidase_AS"/>
</dbReference>
<gene>
    <name evidence="12" type="ORF">BC936DRAFT_141081</name>
</gene>
<feature type="disulfide bond" evidence="9">
    <location>
        <begin position="357"/>
        <end position="391"/>
    </location>
</feature>
<protein>
    <submittedName>
        <fullName evidence="12">Rhizopuspepsinogen</fullName>
    </submittedName>
</protein>
<dbReference type="GO" id="GO:0006508">
    <property type="term" value="P:proteolysis"/>
    <property type="evidence" value="ECO:0007669"/>
    <property type="project" value="UniProtKB-KW"/>
</dbReference>
<feature type="active site" evidence="8">
    <location>
        <position position="323"/>
    </location>
</feature>
<dbReference type="PRINTS" id="PR00792">
    <property type="entry name" value="PEPSIN"/>
</dbReference>
<dbReference type="GO" id="GO:0004190">
    <property type="term" value="F:aspartic-type endopeptidase activity"/>
    <property type="evidence" value="ECO:0007669"/>
    <property type="project" value="UniProtKB-KW"/>
</dbReference>
<comment type="similarity">
    <text evidence="1 10">Belongs to the peptidase A1 family.</text>
</comment>
<comment type="caution">
    <text evidence="12">The sequence shown here is derived from an EMBL/GenBank/DDBJ whole genome shotgun (WGS) entry which is preliminary data.</text>
</comment>
<dbReference type="InterPro" id="IPR021109">
    <property type="entry name" value="Peptidase_aspartic_dom_sf"/>
</dbReference>
<dbReference type="AlphaFoldDB" id="A0A433DGB8"/>
<dbReference type="PANTHER" id="PTHR47966:SF1">
    <property type="entry name" value="ASPARTYL PROTEINASE"/>
    <property type="match status" value="1"/>
</dbReference>
<keyword evidence="5 10" id="KW-0378">Hydrolase</keyword>
<evidence type="ECO:0000256" key="4">
    <source>
        <dbReference type="ARBA" id="ARBA00022750"/>
    </source>
</evidence>
<reference evidence="12 13" key="1">
    <citation type="journal article" date="2018" name="New Phytol.">
        <title>Phylogenomics of Endogonaceae and evolution of mycorrhizas within Mucoromycota.</title>
        <authorList>
            <person name="Chang Y."/>
            <person name="Desiro A."/>
            <person name="Na H."/>
            <person name="Sandor L."/>
            <person name="Lipzen A."/>
            <person name="Clum A."/>
            <person name="Barry K."/>
            <person name="Grigoriev I.V."/>
            <person name="Martin F.M."/>
            <person name="Stajich J.E."/>
            <person name="Smith M.E."/>
            <person name="Bonito G."/>
            <person name="Spatafora J.W."/>
        </authorList>
    </citation>
    <scope>NUCLEOTIDE SEQUENCE [LARGE SCALE GENOMIC DNA]</scope>
    <source>
        <strain evidence="12 13">GMNB39</strain>
    </source>
</reference>
<evidence type="ECO:0000256" key="10">
    <source>
        <dbReference type="RuleBase" id="RU000454"/>
    </source>
</evidence>